<dbReference type="Proteomes" id="UP000001803">
    <property type="component" value="Chromosome"/>
</dbReference>
<gene>
    <name evidence="2" type="primary">elaC</name>
    <name evidence="2" type="ordered locus">BHWA1_01591</name>
</gene>
<accession>A0A3B6VEP9</accession>
<reference evidence="2 3" key="1">
    <citation type="journal article" date="2009" name="PLoS ONE">
        <title>Genome sequence of the pathogenic intestinal spirochete Brachyspira hyodysenteriae reveals adaptations to its lifestyle in the porcine large intestine.</title>
        <authorList>
            <person name="Bellgard M.I."/>
            <person name="Wanchanthuek P."/>
            <person name="La T."/>
            <person name="Ryan K."/>
            <person name="Moolhuijzen P."/>
            <person name="Albertyn Z."/>
            <person name="Shaban B."/>
            <person name="Motro Y."/>
            <person name="Dunn D.S."/>
            <person name="Schibeci D."/>
            <person name="Hunter A."/>
            <person name="Barrero R."/>
            <person name="Phillips N.D."/>
            <person name="Hampson D.J."/>
        </authorList>
    </citation>
    <scope>NUCLEOTIDE SEQUENCE [LARGE SCALE GENOMIC DNA]</scope>
    <source>
        <strain evidence="3">ATCC 49526 / WA1</strain>
    </source>
</reference>
<dbReference type="InterPro" id="IPR001279">
    <property type="entry name" value="Metallo-B-lactamas"/>
</dbReference>
<dbReference type="AlphaFoldDB" id="A0A3B6VEP9"/>
<sequence length="294" mass="33406">MKVRFLGSRGSIPTPGNSFSEYGGNTSCIQLIDDDGTYIILDAGSGLKNASYYALKSEKTESIILLTHFHWDHIIGIPFFAPFFSDKYSFTIYGPKDSSTEMYDTINNILAKDYFPVNLEQFAANLKFEAFYEGKKITFGNMTIESIWVNHPCHTLSYKITSGNKTVIYLTDHEPYKKRLHAQHPSLSHYNHNADLLHARLIDFVRGANVLIIEGEYTKSEYYNGHVGWGHSTLNDAIQVGLDADVPYVILHHHNQERTDAQIDLIHSKLMAFLKKEEIDLQLAFAKEGSYINI</sequence>
<dbReference type="GO" id="GO:0016787">
    <property type="term" value="F:hydrolase activity"/>
    <property type="evidence" value="ECO:0007669"/>
    <property type="project" value="UniProtKB-KW"/>
</dbReference>
<dbReference type="Pfam" id="PF12706">
    <property type="entry name" value="Lactamase_B_2"/>
    <property type="match status" value="1"/>
</dbReference>
<dbReference type="PANTHER" id="PTHR42663">
    <property type="entry name" value="HYDROLASE C777.06C-RELATED-RELATED"/>
    <property type="match status" value="1"/>
</dbReference>
<feature type="domain" description="Metallo-beta-lactamase" evidence="1">
    <location>
        <begin position="25"/>
        <end position="226"/>
    </location>
</feature>
<protein>
    <submittedName>
        <fullName evidence="2">ElaC, Metal-dependent hydrolases of the beta-lactamase superfamily</fullName>
    </submittedName>
</protein>
<dbReference type="InterPro" id="IPR036866">
    <property type="entry name" value="RibonucZ/Hydroxyglut_hydro"/>
</dbReference>
<keyword evidence="2" id="KW-0378">Hydrolase</keyword>
<dbReference type="RefSeq" id="WP_012671103.1">
    <property type="nucleotide sequence ID" value="NC_012225.1"/>
</dbReference>
<dbReference type="PANTHER" id="PTHR42663:SF4">
    <property type="entry name" value="SLL1036 PROTEIN"/>
    <property type="match status" value="1"/>
</dbReference>
<dbReference type="SMART" id="SM00849">
    <property type="entry name" value="Lactamase_B"/>
    <property type="match status" value="1"/>
</dbReference>
<dbReference type="STRING" id="565034.BHWA1_01591"/>
<proteinExistence type="predicted"/>
<dbReference type="CDD" id="cd07715">
    <property type="entry name" value="TaR3-like_MBL-fold"/>
    <property type="match status" value="1"/>
</dbReference>
<keyword evidence="3" id="KW-1185">Reference proteome</keyword>
<dbReference type="KEGG" id="bhy:BHWA1_01591"/>
<dbReference type="Gene3D" id="3.60.15.10">
    <property type="entry name" value="Ribonuclease Z/Hydroxyacylglutathione hydrolase-like"/>
    <property type="match status" value="1"/>
</dbReference>
<name>A0A3B6VEP9_BRAHW</name>
<evidence type="ECO:0000313" key="2">
    <source>
        <dbReference type="EMBL" id="ACN84061.1"/>
    </source>
</evidence>
<evidence type="ECO:0000259" key="1">
    <source>
        <dbReference type="SMART" id="SM00849"/>
    </source>
</evidence>
<evidence type="ECO:0000313" key="3">
    <source>
        <dbReference type="Proteomes" id="UP000001803"/>
    </source>
</evidence>
<dbReference type="SUPFAM" id="SSF56281">
    <property type="entry name" value="Metallo-hydrolase/oxidoreductase"/>
    <property type="match status" value="1"/>
</dbReference>
<organism evidence="2 3">
    <name type="scientific">Brachyspira hyodysenteriae (strain ATCC 49526 / WA1)</name>
    <dbReference type="NCBI Taxonomy" id="565034"/>
    <lineage>
        <taxon>Bacteria</taxon>
        <taxon>Pseudomonadati</taxon>
        <taxon>Spirochaetota</taxon>
        <taxon>Spirochaetia</taxon>
        <taxon>Brachyspirales</taxon>
        <taxon>Brachyspiraceae</taxon>
        <taxon>Brachyspira</taxon>
    </lineage>
</organism>
<dbReference type="EMBL" id="CP001357">
    <property type="protein sequence ID" value="ACN84061.1"/>
    <property type="molecule type" value="Genomic_DNA"/>
</dbReference>